<proteinExistence type="predicted"/>
<dbReference type="CDD" id="cd09212">
    <property type="entry name" value="PUB"/>
    <property type="match status" value="1"/>
</dbReference>
<feature type="compositionally biased region" description="Basic and acidic residues" evidence="1">
    <location>
        <begin position="278"/>
        <end position="290"/>
    </location>
</feature>
<feature type="domain" description="PUB" evidence="2">
    <location>
        <begin position="100"/>
        <end position="166"/>
    </location>
</feature>
<protein>
    <recommendedName>
        <fullName evidence="2">PUB domain-containing protein</fullName>
    </recommendedName>
</protein>
<dbReference type="EMBL" id="RSCE01000004">
    <property type="protein sequence ID" value="RSH83311.1"/>
    <property type="molecule type" value="Genomic_DNA"/>
</dbReference>
<dbReference type="GeneID" id="39591530"/>
<dbReference type="SMART" id="SM00580">
    <property type="entry name" value="PUG"/>
    <property type="match status" value="1"/>
</dbReference>
<dbReference type="GO" id="GO:0005737">
    <property type="term" value="C:cytoplasm"/>
    <property type="evidence" value="ECO:0007669"/>
    <property type="project" value="TreeGrafter"/>
</dbReference>
<dbReference type="InterPro" id="IPR018997">
    <property type="entry name" value="PUB_domain"/>
</dbReference>
<dbReference type="RefSeq" id="XP_028477263.1">
    <property type="nucleotide sequence ID" value="XM_028622371.1"/>
</dbReference>
<evidence type="ECO:0000256" key="1">
    <source>
        <dbReference type="SAM" id="MobiDB-lite"/>
    </source>
</evidence>
<dbReference type="SUPFAM" id="SSF143503">
    <property type="entry name" value="PUG domain-like"/>
    <property type="match status" value="1"/>
</dbReference>
<dbReference type="PANTHER" id="PTHR23153:SF38">
    <property type="entry name" value="UBX DOMAIN-CONTAINING PROTEIN 6"/>
    <property type="match status" value="1"/>
</dbReference>
<comment type="caution">
    <text evidence="3">The sequence shown here is derived from an EMBL/GenBank/DDBJ whole genome shotgun (WGS) entry which is preliminary data.</text>
</comment>
<feature type="compositionally biased region" description="Acidic residues" evidence="1">
    <location>
        <begin position="260"/>
        <end position="271"/>
    </location>
</feature>
<reference evidence="3 4" key="1">
    <citation type="submission" date="2018-11" db="EMBL/GenBank/DDBJ databases">
        <title>Genome sequence of Apiotrichum porosum DSM 27194.</title>
        <authorList>
            <person name="Aliyu H."/>
            <person name="Gorte O."/>
            <person name="Ochsenreither K."/>
        </authorList>
    </citation>
    <scope>NUCLEOTIDE SEQUENCE [LARGE SCALE GENOMIC DNA]</scope>
    <source>
        <strain evidence="3 4">DSM 27194</strain>
    </source>
</reference>
<name>A0A427XWZ6_9TREE</name>
<dbReference type="InterPro" id="IPR036339">
    <property type="entry name" value="PUB-like_dom_sf"/>
</dbReference>
<evidence type="ECO:0000313" key="4">
    <source>
        <dbReference type="Proteomes" id="UP000279236"/>
    </source>
</evidence>
<feature type="region of interest" description="Disordered" evidence="1">
    <location>
        <begin position="223"/>
        <end position="290"/>
    </location>
</feature>
<organism evidence="3 4">
    <name type="scientific">Apiotrichum porosum</name>
    <dbReference type="NCBI Taxonomy" id="105984"/>
    <lineage>
        <taxon>Eukaryota</taxon>
        <taxon>Fungi</taxon>
        <taxon>Dikarya</taxon>
        <taxon>Basidiomycota</taxon>
        <taxon>Agaricomycotina</taxon>
        <taxon>Tremellomycetes</taxon>
        <taxon>Trichosporonales</taxon>
        <taxon>Trichosporonaceae</taxon>
        <taxon>Apiotrichum</taxon>
    </lineage>
</organism>
<dbReference type="OrthoDB" id="49605at2759"/>
<feature type="compositionally biased region" description="Basic and acidic residues" evidence="1">
    <location>
        <begin position="1"/>
        <end position="10"/>
    </location>
</feature>
<evidence type="ECO:0000313" key="3">
    <source>
        <dbReference type="EMBL" id="RSH83311.1"/>
    </source>
</evidence>
<sequence>MSTADDERTRRLAAIEARLNPQRDTVADASAPGAGTPGSAGSAGAASSGTSTPLFGSNNGPPRNLPKAWKRPTAREELERRREVARILNRTIVRDSGYRQAAECVETLLKIATNIQGSSEEKFRTLKSDNTILKNKVLSVPGGREYMVTMGFHTETRNFVQFFILDQSQKRMYELGLAADVLRDALPSLQERLSVSNISKTAHKAEEAARVAAAKRQIEEDRELVRDRTERERMGRMAHERALAHAHAHAEAEAESKGEDEGDEDDDEEEPSVPGYTADRRWGHGQKLGE</sequence>
<dbReference type="Pfam" id="PF09409">
    <property type="entry name" value="PUB"/>
    <property type="match status" value="1"/>
</dbReference>
<evidence type="ECO:0000259" key="2">
    <source>
        <dbReference type="Pfam" id="PF09409"/>
    </source>
</evidence>
<feature type="compositionally biased region" description="Basic and acidic residues" evidence="1">
    <location>
        <begin position="223"/>
        <end position="259"/>
    </location>
</feature>
<dbReference type="Proteomes" id="UP000279236">
    <property type="component" value="Unassembled WGS sequence"/>
</dbReference>
<keyword evidence="4" id="KW-1185">Reference proteome</keyword>
<dbReference type="PANTHER" id="PTHR23153">
    <property type="entry name" value="UBX-RELATED"/>
    <property type="match status" value="1"/>
</dbReference>
<accession>A0A427XWZ6</accession>
<feature type="region of interest" description="Disordered" evidence="1">
    <location>
        <begin position="1"/>
        <end position="76"/>
    </location>
</feature>
<feature type="compositionally biased region" description="Low complexity" evidence="1">
    <location>
        <begin position="29"/>
        <end position="53"/>
    </location>
</feature>
<dbReference type="STRING" id="105984.A0A427XWZ6"/>
<dbReference type="Gene3D" id="1.20.58.2190">
    <property type="match status" value="1"/>
</dbReference>
<gene>
    <name evidence="3" type="ORF">EHS24_006987</name>
</gene>
<dbReference type="AlphaFoldDB" id="A0A427XWZ6"/>